<reference evidence="3 4" key="1">
    <citation type="submission" date="2019-05" db="EMBL/GenBank/DDBJ databases">
        <title>Georgenia *** sp. nov., and Georgenia *** sp. nov., isolated from the intestinal contents of plateau pika (Ochotona curzoniae) in the Qinghai-Tibet plateau of China.</title>
        <authorList>
            <person name="Tian Z."/>
        </authorList>
    </citation>
    <scope>NUCLEOTIDE SEQUENCE [LARGE SCALE GENOMIC DNA]</scope>
    <source>
        <strain evidence="3 4">Z294</strain>
    </source>
</reference>
<dbReference type="PANTHER" id="PTHR12110">
    <property type="entry name" value="HYDROXYPYRUVATE ISOMERASE"/>
    <property type="match status" value="1"/>
</dbReference>
<dbReference type="Gene3D" id="3.20.20.150">
    <property type="entry name" value="Divalent-metal-dependent TIM barrel enzymes"/>
    <property type="match status" value="1"/>
</dbReference>
<keyword evidence="1" id="KW-0119">Carbohydrate metabolism</keyword>
<dbReference type="Pfam" id="PF01261">
    <property type="entry name" value="AP_endonuc_2"/>
    <property type="match status" value="1"/>
</dbReference>
<accession>A0ABX5VJ66</accession>
<keyword evidence="4" id="KW-1185">Reference proteome</keyword>
<dbReference type="EMBL" id="CP040899">
    <property type="protein sequence ID" value="QDB78442.1"/>
    <property type="molecule type" value="Genomic_DNA"/>
</dbReference>
<evidence type="ECO:0000313" key="3">
    <source>
        <dbReference type="EMBL" id="QDB78442.1"/>
    </source>
</evidence>
<dbReference type="InterPro" id="IPR036237">
    <property type="entry name" value="Xyl_isomerase-like_sf"/>
</dbReference>
<gene>
    <name evidence="3" type="ORF">FE251_02915</name>
</gene>
<dbReference type="PANTHER" id="PTHR12110:SF41">
    <property type="entry name" value="INOSOSE DEHYDRATASE"/>
    <property type="match status" value="1"/>
</dbReference>
<dbReference type="Proteomes" id="UP000313948">
    <property type="component" value="Chromosome"/>
</dbReference>
<evidence type="ECO:0000256" key="1">
    <source>
        <dbReference type="ARBA" id="ARBA00023277"/>
    </source>
</evidence>
<sequence>MRLRHPDGTVVHLAYCSNVHPAEDLAGIHDQLRRFAGPVRAELGVDRLGLGLWLPAQAAGLLAADRSELAALRRTLDEQGLEVVTLNAFPYGGFHDPVVKHRVYRPDWTEPERLEFTLDAAAVLAGLLPEDAVRGSVSTLPLAWHTPWSPERAATARVNLDLLADGLARLRDRTGRTVRVGLEPEPGCVVETTAQAVRELAGIDTEHLGVCVDTAHLATVFEDPAEAMARLTSAGLPVVKAQVSAALDVADPADPASRAVLAEFVEDRFLHQVREPTADGVVGRDDLPEALGDEPLPAEGPWRVHFHLPLHSAPRSPLGSTTASLTASLGALVGGPRPLTDHLEVETYTWAVLPPDQRPADDAGLVAGIAAELRHARGELLSLGLEDA</sequence>
<feature type="domain" description="Xylose isomerase-like TIM barrel" evidence="2">
    <location>
        <begin position="42"/>
        <end position="228"/>
    </location>
</feature>
<evidence type="ECO:0000259" key="2">
    <source>
        <dbReference type="Pfam" id="PF01261"/>
    </source>
</evidence>
<dbReference type="SUPFAM" id="SSF51658">
    <property type="entry name" value="Xylose isomerase-like"/>
    <property type="match status" value="1"/>
</dbReference>
<proteinExistence type="predicted"/>
<dbReference type="InterPro" id="IPR050312">
    <property type="entry name" value="IolE/XylAMocC-like"/>
</dbReference>
<dbReference type="RefSeq" id="WP_139947782.1">
    <property type="nucleotide sequence ID" value="NZ_CP040899.1"/>
</dbReference>
<dbReference type="InterPro" id="IPR013022">
    <property type="entry name" value="Xyl_isomerase-like_TIM-brl"/>
</dbReference>
<evidence type="ECO:0000313" key="4">
    <source>
        <dbReference type="Proteomes" id="UP000313948"/>
    </source>
</evidence>
<dbReference type="NCBIfam" id="NF035939">
    <property type="entry name" value="TIM_EboE"/>
    <property type="match status" value="1"/>
</dbReference>
<name>A0ABX5VJ66_9MICO</name>
<organism evidence="3 4">
    <name type="scientific">Georgenia wutianyii</name>
    <dbReference type="NCBI Taxonomy" id="2585135"/>
    <lineage>
        <taxon>Bacteria</taxon>
        <taxon>Bacillati</taxon>
        <taxon>Actinomycetota</taxon>
        <taxon>Actinomycetes</taxon>
        <taxon>Micrococcales</taxon>
        <taxon>Bogoriellaceae</taxon>
        <taxon>Georgenia</taxon>
    </lineage>
</organism>
<protein>
    <submittedName>
        <fullName evidence="3">TIM barrel protein</fullName>
    </submittedName>
</protein>